<sequence>MRLIHCACATDVSIPGTERVELPQVPTRKDLRFLDSVAKECMLSDDTPSLADIQSRPDVAYLGEPQFAAQQPDERLRIIVSGTDAALSAVLTRMMRADYMWVEVAYIPADHNSPAAVCWGVPAENPAAFAVEAPVMPAACVRTDSGETVAGSAEIFHGDGRDEFVGEIVVDSETLVFRDGAKESARFFGQFGARLVPTMTAPGLACTPLVTPLDGPLVGSHPSHSPKQLEWFSSTPGLAWLARGKQVPAGQTDGSRVLTGRAVQTGGENITVVVDGVRKPRQVNRATFYRHLRDIQSVRIP</sequence>
<reference evidence="1 2" key="1">
    <citation type="submission" date="2016-12" db="EMBL/GenBank/DDBJ databases">
        <authorList>
            <person name="Song W.-J."/>
            <person name="Kurnit D.M."/>
        </authorList>
    </citation>
    <scope>NUCLEOTIDE SEQUENCE [LARGE SCALE GENOMIC DNA]</scope>
    <source>
        <strain evidence="1 2">DSM 30827</strain>
    </source>
</reference>
<dbReference type="Proteomes" id="UP000217209">
    <property type="component" value="Chromosome"/>
</dbReference>
<name>A0A1Q2HZ59_9CORY</name>
<organism evidence="1 2">
    <name type="scientific">Corynebacterium glaucum</name>
    <dbReference type="NCBI Taxonomy" id="187491"/>
    <lineage>
        <taxon>Bacteria</taxon>
        <taxon>Bacillati</taxon>
        <taxon>Actinomycetota</taxon>
        <taxon>Actinomycetes</taxon>
        <taxon>Mycobacteriales</taxon>
        <taxon>Corynebacteriaceae</taxon>
        <taxon>Corynebacterium</taxon>
    </lineage>
</organism>
<proteinExistence type="predicted"/>
<evidence type="ECO:0000313" key="1">
    <source>
        <dbReference type="EMBL" id="AQQ16145.1"/>
    </source>
</evidence>
<dbReference type="RefSeq" id="WP_095660737.1">
    <property type="nucleotide sequence ID" value="NZ_CP019688.1"/>
</dbReference>
<accession>A0A1Q2HZ59</accession>
<dbReference type="EMBL" id="CP019688">
    <property type="protein sequence ID" value="AQQ16145.1"/>
    <property type="molecule type" value="Genomic_DNA"/>
</dbReference>
<evidence type="ECO:0000313" key="2">
    <source>
        <dbReference type="Proteomes" id="UP000217209"/>
    </source>
</evidence>
<keyword evidence="2" id="KW-1185">Reference proteome</keyword>
<gene>
    <name evidence="1" type="ORF">CGLAU_11055</name>
</gene>
<dbReference type="AlphaFoldDB" id="A0A1Q2HZ59"/>
<protein>
    <submittedName>
        <fullName evidence="1">Uncharacterized protein</fullName>
    </submittedName>
</protein>
<dbReference type="KEGG" id="cgv:CGLAU_11055"/>
<dbReference type="OrthoDB" id="5189801at2"/>